<dbReference type="Pfam" id="PF05935">
    <property type="entry name" value="Arylsulfotrans"/>
    <property type="match status" value="1"/>
</dbReference>
<name>A0A6C2C485_9LACO</name>
<dbReference type="PANTHER" id="PTHR35340:SF10">
    <property type="entry name" value="CYTOPLASMIC PROTEIN"/>
    <property type="match status" value="1"/>
</dbReference>
<dbReference type="Gene3D" id="2.60.40.3100">
    <property type="entry name" value="Arylsulphate sulphotransferase monomer, N-terminal domain"/>
    <property type="match status" value="1"/>
</dbReference>
<evidence type="ECO:0000259" key="2">
    <source>
        <dbReference type="Pfam" id="PF17425"/>
    </source>
</evidence>
<sequence length="558" mass="62196">MLQRIHKRKFIWLGGLILILIVLAGTYFYQANRTANPKKLLTTAQIKENLGTKVVTTRQTAQAKQTAEYAAATKDTSYTVGSPFVKVNPYGTSPLSALAIFTTSQKAKVTYTVVGKSDGTSITNTVNGGYQTVHQVPIVGLYAAYNNTVNMTIQYEDGTSETKTLTLTTSALPKYISGTKITVKTADKSKMEIGDNKLTIINRTTKEPFAVDADGEVRWYSTDYSQHTIEKWSNGHYMILTKQKSNSLVYNDLEEVDLLGRVYKEFTFSSKTSGNDGGTETTVIHHDLLELPNGNILATVSDGSTYKEDTIVEISYKTGKIVNVIDMKKLLPSLMYLNYQAGSDKKVDWLHMNSLEYDEKDGTLLISNRNQDLIMKLNPKTKKFVWLYSGKAKSSWPKELQKYVLTPTKGTTITGGQHGLTLLNDQNSDSSKENILLYDNNVSVTNGDQKTSKKYSQAVQYHIDTKTMKISQSWAYGKSLGRANFTNVIGYAERQSNGNTLIDFGYKNGGAESNIIEVDEDGTQVFNITIKNVAAKAYVYRAYRQAFYDSNYIFDASK</sequence>
<protein>
    <submittedName>
        <fullName evidence="3">Aryl-sulfate sulfotransferase</fullName>
    </submittedName>
</protein>
<organism evidence="3 4">
    <name type="scientific">Weissella muntiaci</name>
    <dbReference type="NCBI Taxonomy" id="2508881"/>
    <lineage>
        <taxon>Bacteria</taxon>
        <taxon>Bacillati</taxon>
        <taxon>Bacillota</taxon>
        <taxon>Bacilli</taxon>
        <taxon>Lactobacillales</taxon>
        <taxon>Lactobacillaceae</taxon>
        <taxon>Weissella</taxon>
    </lineage>
</organism>
<dbReference type="PANTHER" id="PTHR35340">
    <property type="entry name" value="PQQ ENZYME REPEAT PROTEIN-RELATED"/>
    <property type="match status" value="1"/>
</dbReference>
<feature type="transmembrane region" description="Helical" evidence="1">
    <location>
        <begin position="12"/>
        <end position="29"/>
    </location>
</feature>
<dbReference type="EMBL" id="SDGZ01000017">
    <property type="protein sequence ID" value="TYC48731.1"/>
    <property type="molecule type" value="Genomic_DNA"/>
</dbReference>
<reference evidence="3 4" key="1">
    <citation type="submission" date="2019-01" db="EMBL/GenBank/DDBJ databases">
        <title>Weissella sp. nov., a novel lactic acid bacterium isolated from animal feces.</title>
        <authorList>
            <person name="Wang L.-T."/>
        </authorList>
    </citation>
    <scope>NUCLEOTIDE SEQUENCE [LARGE SCALE GENOMIC DNA]</scope>
    <source>
        <strain evidence="3 4">8H-2</strain>
    </source>
</reference>
<keyword evidence="1" id="KW-1133">Transmembrane helix</keyword>
<gene>
    <name evidence="3" type="ORF">ESZ50_08140</name>
</gene>
<proteinExistence type="predicted"/>
<dbReference type="InterPro" id="IPR053143">
    <property type="entry name" value="Arylsulfate_ST"/>
</dbReference>
<dbReference type="SUPFAM" id="SSF101898">
    <property type="entry name" value="NHL repeat"/>
    <property type="match status" value="1"/>
</dbReference>
<dbReference type="Pfam" id="PF17425">
    <property type="entry name" value="Arylsulfotran_N"/>
    <property type="match status" value="1"/>
</dbReference>
<evidence type="ECO:0000313" key="3">
    <source>
        <dbReference type="EMBL" id="TYC48731.1"/>
    </source>
</evidence>
<keyword evidence="1" id="KW-0472">Membrane</keyword>
<dbReference type="AlphaFoldDB" id="A0A6C2C485"/>
<accession>A0A6C2C485</accession>
<dbReference type="InterPro" id="IPR038477">
    <property type="entry name" value="ASST_N_sf"/>
</dbReference>
<dbReference type="OrthoDB" id="264813at2"/>
<keyword evidence="3" id="KW-0808">Transferase</keyword>
<keyword evidence="1" id="KW-0812">Transmembrane</keyword>
<dbReference type="RefSeq" id="WP_148623077.1">
    <property type="nucleotide sequence ID" value="NZ_SDGZ01000017.1"/>
</dbReference>
<evidence type="ECO:0000313" key="4">
    <source>
        <dbReference type="Proteomes" id="UP000371977"/>
    </source>
</evidence>
<keyword evidence="4" id="KW-1185">Reference proteome</keyword>
<dbReference type="GO" id="GO:0004062">
    <property type="term" value="F:aryl sulfotransferase activity"/>
    <property type="evidence" value="ECO:0007669"/>
    <property type="project" value="InterPro"/>
</dbReference>
<dbReference type="InterPro" id="IPR010262">
    <property type="entry name" value="Arylsulfotransferase_bact"/>
</dbReference>
<feature type="domain" description="Arylsulfotransferase N-terminal" evidence="2">
    <location>
        <begin position="85"/>
        <end position="169"/>
    </location>
</feature>
<dbReference type="InterPro" id="IPR035391">
    <property type="entry name" value="Arylsulfotran_N"/>
</dbReference>
<comment type="caution">
    <text evidence="3">The sequence shown here is derived from an EMBL/GenBank/DDBJ whole genome shotgun (WGS) entry which is preliminary data.</text>
</comment>
<evidence type="ECO:0000256" key="1">
    <source>
        <dbReference type="SAM" id="Phobius"/>
    </source>
</evidence>
<dbReference type="Proteomes" id="UP000371977">
    <property type="component" value="Unassembled WGS sequence"/>
</dbReference>